<dbReference type="InterPro" id="IPR052336">
    <property type="entry name" value="MlaD_Phospholipid_Transporter"/>
</dbReference>
<dbReference type="InterPro" id="IPR005693">
    <property type="entry name" value="Mce"/>
</dbReference>
<dbReference type="PANTHER" id="PTHR33371:SF4">
    <property type="entry name" value="INTERMEMBRANE PHOSPHOLIPID TRANSPORT SYSTEM BINDING PROTEIN MLAD"/>
    <property type="match status" value="1"/>
</dbReference>
<keyword evidence="4" id="KW-1185">Reference proteome</keyword>
<accession>A0A1G9Z3R2</accession>
<protein>
    <submittedName>
        <fullName evidence="3">Virulence factor Mce family protein</fullName>
    </submittedName>
</protein>
<evidence type="ECO:0000313" key="4">
    <source>
        <dbReference type="Proteomes" id="UP000199004"/>
    </source>
</evidence>
<dbReference type="Proteomes" id="UP000199004">
    <property type="component" value="Unassembled WGS sequence"/>
</dbReference>
<organism evidence="3 4">
    <name type="scientific">Nocardioides szechwanensis</name>
    <dbReference type="NCBI Taxonomy" id="1005944"/>
    <lineage>
        <taxon>Bacteria</taxon>
        <taxon>Bacillati</taxon>
        <taxon>Actinomycetota</taxon>
        <taxon>Actinomycetes</taxon>
        <taxon>Propionibacteriales</taxon>
        <taxon>Nocardioidaceae</taxon>
        <taxon>Nocardioides</taxon>
    </lineage>
</organism>
<proteinExistence type="predicted"/>
<dbReference type="NCBIfam" id="TIGR00996">
    <property type="entry name" value="Mtu_fam_mce"/>
    <property type="match status" value="1"/>
</dbReference>
<feature type="domain" description="Mammalian cell entry C-terminal" evidence="2">
    <location>
        <begin position="109"/>
        <end position="288"/>
    </location>
</feature>
<dbReference type="EMBL" id="FNIC01000002">
    <property type="protein sequence ID" value="SDN15944.1"/>
    <property type="molecule type" value="Genomic_DNA"/>
</dbReference>
<dbReference type="Pfam" id="PF02470">
    <property type="entry name" value="MlaD"/>
    <property type="match status" value="1"/>
</dbReference>
<dbReference type="InterPro" id="IPR003399">
    <property type="entry name" value="Mce/MlaD"/>
</dbReference>
<dbReference type="Pfam" id="PF11887">
    <property type="entry name" value="Mce4_CUP1"/>
    <property type="match status" value="1"/>
</dbReference>
<gene>
    <name evidence="3" type="ORF">SAMN05192576_1598</name>
</gene>
<dbReference type="InterPro" id="IPR024516">
    <property type="entry name" value="Mce_C"/>
</dbReference>
<reference evidence="3 4" key="1">
    <citation type="submission" date="2016-10" db="EMBL/GenBank/DDBJ databases">
        <authorList>
            <person name="de Groot N.N."/>
        </authorList>
    </citation>
    <scope>NUCLEOTIDE SEQUENCE [LARGE SCALE GENOMIC DNA]</scope>
    <source>
        <strain evidence="3 4">CGMCC 1.11147</strain>
    </source>
</reference>
<evidence type="ECO:0000259" key="2">
    <source>
        <dbReference type="Pfam" id="PF11887"/>
    </source>
</evidence>
<evidence type="ECO:0000313" key="3">
    <source>
        <dbReference type="EMBL" id="SDN15944.1"/>
    </source>
</evidence>
<dbReference type="STRING" id="1005944.SAMN05192576_1598"/>
<dbReference type="GO" id="GO:0005576">
    <property type="term" value="C:extracellular region"/>
    <property type="evidence" value="ECO:0007669"/>
    <property type="project" value="TreeGrafter"/>
</dbReference>
<sequence length="379" mass="40184">MNAVKRFAVPLVIVALVVAAALTMFGGEEKKTLTAHFPRTISIYEGSDVRVLGVPIGTVDTVTPSGTDVVVTMSYDPEIKIPADAEALIIAPSIVGDRYIQLTPAYTEGETLASGTVLDVSRTAVPLELDQIYSSLDELNVALGPNGANAEGALTDLLEVTAENFAGQGEQFHQTIEDFSTFTETFDNNKEELFGSLAQLEQFIFTLAENDATVRDFNSSLSSVSTMLSGERQELAAALKNLSVALGEVGSFVKENRTVLGRNIKGLNRVAKVLVKQRAALDETLRAAPLALANLSLTYNPDAGTLDTNANIGELINQIESDPKTLLCGFVAEQDRTGALCDLIETLPLPRTGPFGAGSGSSSGDQFDLTLGGLVEVAR</sequence>
<dbReference type="AlphaFoldDB" id="A0A1G9Z3R2"/>
<dbReference type="PANTHER" id="PTHR33371">
    <property type="entry name" value="INTERMEMBRANE PHOSPHOLIPID TRANSPORT SYSTEM BINDING PROTEIN MLAD-RELATED"/>
    <property type="match status" value="1"/>
</dbReference>
<name>A0A1G9Z3R2_9ACTN</name>
<feature type="domain" description="Mce/MlaD" evidence="1">
    <location>
        <begin position="30"/>
        <end position="104"/>
    </location>
</feature>
<evidence type="ECO:0000259" key="1">
    <source>
        <dbReference type="Pfam" id="PF02470"/>
    </source>
</evidence>